<dbReference type="InterPro" id="IPR052188">
    <property type="entry name" value="Ni-pincer_cofactor_biosynth"/>
</dbReference>
<accession>A0A498QIZ3</accession>
<dbReference type="InterPro" id="IPR005232">
    <property type="entry name" value="LarE"/>
</dbReference>
<evidence type="ECO:0000256" key="1">
    <source>
        <dbReference type="PIRSR" id="PIRSR006661-1"/>
    </source>
</evidence>
<dbReference type="RefSeq" id="WP_075543025.1">
    <property type="nucleotide sequence ID" value="NZ_UPHQ01000313.1"/>
</dbReference>
<evidence type="ECO:0000313" key="3">
    <source>
        <dbReference type="Proteomes" id="UP000267289"/>
    </source>
</evidence>
<dbReference type="PIRSF" id="PIRSF006661">
    <property type="entry name" value="PP-lp_UCP006661"/>
    <property type="match status" value="1"/>
</dbReference>
<dbReference type="SUPFAM" id="SSF52402">
    <property type="entry name" value="Adenine nucleotide alpha hydrolases-like"/>
    <property type="match status" value="1"/>
</dbReference>
<dbReference type="AlphaFoldDB" id="A0A498QIZ3"/>
<dbReference type="EMBL" id="UPHQ01000313">
    <property type="protein sequence ID" value="VBA46284.1"/>
    <property type="molecule type" value="Genomic_DNA"/>
</dbReference>
<feature type="active site" description="Nucleophile and sulfur donor" evidence="1">
    <location>
        <position position="179"/>
    </location>
</feature>
<dbReference type="InterPro" id="IPR014729">
    <property type="entry name" value="Rossmann-like_a/b/a_fold"/>
</dbReference>
<reference evidence="2 3" key="1">
    <citation type="submission" date="2018-09" db="EMBL/GenBank/DDBJ databases">
        <authorList>
            <person name="Tagini F."/>
        </authorList>
    </citation>
    <scope>NUCLEOTIDE SEQUENCE [LARGE SCALE GENOMIC DNA]</scope>
    <source>
        <strain evidence="2 3">MK13</strain>
    </source>
</reference>
<name>A0A498QIZ3_9MYCO</name>
<dbReference type="Gene3D" id="3.40.50.620">
    <property type="entry name" value="HUPs"/>
    <property type="match status" value="1"/>
</dbReference>
<dbReference type="PANTHER" id="PTHR43169">
    <property type="entry name" value="EXSB FAMILY PROTEIN"/>
    <property type="match status" value="1"/>
</dbReference>
<dbReference type="PANTHER" id="PTHR43169:SF2">
    <property type="entry name" value="NAD_GMP SYNTHASE DOMAIN-CONTAINING PROTEIN"/>
    <property type="match status" value="1"/>
</dbReference>
<dbReference type="OrthoDB" id="9776919at2"/>
<gene>
    <name evidence="2" type="ORF">LAUMK13_05640</name>
</gene>
<evidence type="ECO:0000313" key="2">
    <source>
        <dbReference type="EMBL" id="VBA46284.1"/>
    </source>
</evidence>
<dbReference type="GO" id="GO:0016783">
    <property type="term" value="F:sulfurtransferase activity"/>
    <property type="evidence" value="ECO:0007669"/>
    <property type="project" value="InterPro"/>
</dbReference>
<dbReference type="Proteomes" id="UP000267289">
    <property type="component" value="Unassembled WGS sequence"/>
</dbReference>
<organism evidence="2 3">
    <name type="scientific">Mycobacterium innocens</name>
    <dbReference type="NCBI Taxonomy" id="2341083"/>
    <lineage>
        <taxon>Bacteria</taxon>
        <taxon>Bacillati</taxon>
        <taxon>Actinomycetota</taxon>
        <taxon>Actinomycetes</taxon>
        <taxon>Mycobacteriales</taxon>
        <taxon>Mycobacteriaceae</taxon>
        <taxon>Mycobacterium</taxon>
    </lineage>
</organism>
<protein>
    <submittedName>
        <fullName evidence="2">Uncharacterized protein</fullName>
    </submittedName>
</protein>
<proteinExistence type="predicted"/>
<keyword evidence="3" id="KW-1185">Reference proteome</keyword>
<sequence length="279" mass="30434">MSEQAVFDTLAAALAHSPRRVIACSGGVDSLLLADVAHELRPRTTLVAHSVSPAVPPSATERVRQVAADLGWRLELVESHEFEDPRYRANPRNRCYFCKSHLYTELDRISAVALRRGPGWTVLSGANADDLGEYRPGLVAAAEHGVRHPFVEAHMAKAHIRALARSRGRSWHDLPAAPCLASRLYTGTAVTAERLRAVDRGERMLRERAGLEVVRCRIDGDDVLVEVNADARSQLSPALLDEILGVMRSEAPGLCSITLDEAPYAPGRAFVVLSGRRIG</sequence>